<evidence type="ECO:0000313" key="2">
    <source>
        <dbReference type="Proteomes" id="UP000587462"/>
    </source>
</evidence>
<dbReference type="RefSeq" id="WP_171081525.1">
    <property type="nucleotide sequence ID" value="NZ_BNBU01000006.1"/>
</dbReference>
<evidence type="ECO:0000313" key="1">
    <source>
        <dbReference type="EMBL" id="NVK78946.1"/>
    </source>
</evidence>
<proteinExistence type="predicted"/>
<dbReference type="EMBL" id="JABBXF010000030">
    <property type="protein sequence ID" value="NVK78946.1"/>
    <property type="molecule type" value="Genomic_DNA"/>
</dbReference>
<gene>
    <name evidence="1" type="ORF">HG542_14870</name>
</gene>
<dbReference type="Proteomes" id="UP000587462">
    <property type="component" value="Unassembled WGS sequence"/>
</dbReference>
<reference evidence="1 2" key="1">
    <citation type="submission" date="2020-04" db="EMBL/GenBank/DDBJ databases">
        <title>Draft Genome Sequence of Streptomyces morookaense DSM 40503, an 8-azaguanine-producing strain.</title>
        <authorList>
            <person name="Qi J."/>
            <person name="Gao J.-M."/>
        </authorList>
    </citation>
    <scope>NUCLEOTIDE SEQUENCE [LARGE SCALE GENOMIC DNA]</scope>
    <source>
        <strain evidence="1 2">DSM 40503</strain>
    </source>
</reference>
<sequence length="93" mass="10093">MDHCDGVAHLEWWANLSTCLMRIPVRVAAAADDTAWDAIISPVVEGEAQEEVQLLLDADPVFTLRTADGVVATVAAEHSGDINRLRLRIAAEE</sequence>
<organism evidence="1 2">
    <name type="scientific">Streptomyces morookaense</name>
    <name type="common">Streptoverticillium morookaense</name>
    <dbReference type="NCBI Taxonomy" id="1970"/>
    <lineage>
        <taxon>Bacteria</taxon>
        <taxon>Bacillati</taxon>
        <taxon>Actinomycetota</taxon>
        <taxon>Actinomycetes</taxon>
        <taxon>Kitasatosporales</taxon>
        <taxon>Streptomycetaceae</taxon>
        <taxon>Streptomyces</taxon>
    </lineage>
</organism>
<dbReference type="AlphaFoldDB" id="A0A7Y7E805"/>
<keyword evidence="2" id="KW-1185">Reference proteome</keyword>
<protein>
    <submittedName>
        <fullName evidence="1">Uncharacterized protein</fullName>
    </submittedName>
</protein>
<comment type="caution">
    <text evidence="1">The sequence shown here is derived from an EMBL/GenBank/DDBJ whole genome shotgun (WGS) entry which is preliminary data.</text>
</comment>
<name>A0A7Y7E805_STRMO</name>
<accession>A0A7Y7E805</accession>